<dbReference type="Proteomes" id="UP001168877">
    <property type="component" value="Unassembled WGS sequence"/>
</dbReference>
<organism evidence="1 2">
    <name type="scientific">Acer saccharum</name>
    <name type="common">Sugar maple</name>
    <dbReference type="NCBI Taxonomy" id="4024"/>
    <lineage>
        <taxon>Eukaryota</taxon>
        <taxon>Viridiplantae</taxon>
        <taxon>Streptophyta</taxon>
        <taxon>Embryophyta</taxon>
        <taxon>Tracheophyta</taxon>
        <taxon>Spermatophyta</taxon>
        <taxon>Magnoliopsida</taxon>
        <taxon>eudicotyledons</taxon>
        <taxon>Gunneridae</taxon>
        <taxon>Pentapetalae</taxon>
        <taxon>rosids</taxon>
        <taxon>malvids</taxon>
        <taxon>Sapindales</taxon>
        <taxon>Sapindaceae</taxon>
        <taxon>Hippocastanoideae</taxon>
        <taxon>Acereae</taxon>
        <taxon>Acer</taxon>
    </lineage>
</organism>
<reference evidence="1" key="1">
    <citation type="journal article" date="2022" name="Plant J.">
        <title>Strategies of tolerance reflected in two North American maple genomes.</title>
        <authorList>
            <person name="McEvoy S.L."/>
            <person name="Sezen U.U."/>
            <person name="Trouern-Trend A."/>
            <person name="McMahon S.M."/>
            <person name="Schaberg P.G."/>
            <person name="Yang J."/>
            <person name="Wegrzyn J.L."/>
            <person name="Swenson N.G."/>
        </authorList>
    </citation>
    <scope>NUCLEOTIDE SEQUENCE</scope>
    <source>
        <strain evidence="1">NS2018</strain>
    </source>
</reference>
<gene>
    <name evidence="1" type="ORF">LWI29_010123</name>
</gene>
<protein>
    <submittedName>
        <fullName evidence="1">Uncharacterized protein</fullName>
    </submittedName>
</protein>
<accession>A0AA39S378</accession>
<proteinExistence type="predicted"/>
<evidence type="ECO:0000313" key="1">
    <source>
        <dbReference type="EMBL" id="KAK0584254.1"/>
    </source>
</evidence>
<comment type="caution">
    <text evidence="1">The sequence shown here is derived from an EMBL/GenBank/DDBJ whole genome shotgun (WGS) entry which is preliminary data.</text>
</comment>
<dbReference type="EMBL" id="JAUESC010000383">
    <property type="protein sequence ID" value="KAK0584254.1"/>
    <property type="molecule type" value="Genomic_DNA"/>
</dbReference>
<reference evidence="1" key="2">
    <citation type="submission" date="2023-06" db="EMBL/GenBank/DDBJ databases">
        <authorList>
            <person name="Swenson N.G."/>
            <person name="Wegrzyn J.L."/>
            <person name="Mcevoy S.L."/>
        </authorList>
    </citation>
    <scope>NUCLEOTIDE SEQUENCE</scope>
    <source>
        <strain evidence="1">NS2018</strain>
        <tissue evidence="1">Leaf</tissue>
    </source>
</reference>
<dbReference type="AlphaFoldDB" id="A0AA39S378"/>
<evidence type="ECO:0000313" key="2">
    <source>
        <dbReference type="Proteomes" id="UP001168877"/>
    </source>
</evidence>
<sequence>MRGGAICFVRRFTLSCRGAICSIGNPHRHAEERFTLSSDPCYRTKERSTPSTIHTILWRSDLLHQAIRVVVRRSDLLCWRCTPLHRGAICSVDPHIWDTLIRNMRFIKALSLYDYAKRARLSLLGVDIGKTQSGIRNMRFIKALSLYDYAKRARLSLLGVDIGKTQSGVCVAYPTSGIIVPARLPVDDPIYSFKHNLIDEAADSFEFSTALNRLA</sequence>
<name>A0AA39S378_ACESA</name>
<keyword evidence="2" id="KW-1185">Reference proteome</keyword>